<keyword evidence="5 6" id="KW-0040">ANK repeat</keyword>
<evidence type="ECO:0000313" key="9">
    <source>
        <dbReference type="Ensembl" id="ENSACLP00000029097.1"/>
    </source>
</evidence>
<reference evidence="9 10" key="1">
    <citation type="submission" date="2018-05" db="EMBL/GenBank/DDBJ databases">
        <authorList>
            <person name="Datahose"/>
        </authorList>
    </citation>
    <scope>NUCLEOTIDE SEQUENCE</scope>
</reference>
<evidence type="ECO:0000313" key="10">
    <source>
        <dbReference type="Proteomes" id="UP000265100"/>
    </source>
</evidence>
<dbReference type="PROSITE" id="PS50088">
    <property type="entry name" value="ANK_REPEAT"/>
    <property type="match status" value="5"/>
</dbReference>
<dbReference type="Pfam" id="PF07525">
    <property type="entry name" value="SOCS_box"/>
    <property type="match status" value="1"/>
</dbReference>
<dbReference type="Gene3D" id="1.10.750.20">
    <property type="entry name" value="SOCS box"/>
    <property type="match status" value="1"/>
</dbReference>
<dbReference type="GO" id="GO:0016567">
    <property type="term" value="P:protein ubiquitination"/>
    <property type="evidence" value="ECO:0007669"/>
    <property type="project" value="UniProtKB-UniPathway"/>
</dbReference>
<dbReference type="AlphaFoldDB" id="A0A3P8QJ58"/>
<protein>
    <recommendedName>
        <fullName evidence="8">SOCS box domain-containing protein</fullName>
    </recommendedName>
</protein>
<dbReference type="SMART" id="SM00248">
    <property type="entry name" value="ANK"/>
    <property type="match status" value="6"/>
</dbReference>
<evidence type="ECO:0000256" key="7">
    <source>
        <dbReference type="SAM" id="MobiDB-lite"/>
    </source>
</evidence>
<keyword evidence="4" id="KW-0833">Ubl conjugation pathway</keyword>
<dbReference type="Pfam" id="PF00023">
    <property type="entry name" value="Ank"/>
    <property type="match status" value="1"/>
</dbReference>
<keyword evidence="10" id="KW-1185">Reference proteome</keyword>
<dbReference type="Ensembl" id="ENSACLT00000029779.2">
    <property type="protein sequence ID" value="ENSACLP00000029097.1"/>
    <property type="gene ID" value="ENSACLG00000019741.2"/>
</dbReference>
<dbReference type="InterPro" id="IPR036036">
    <property type="entry name" value="SOCS_box-like_dom_sf"/>
</dbReference>
<sequence length="350" mass="37680">MAMCPERKQTSSANHKTPSSPSSFPSCCCLQYCSGVRSSRNMLPGPCGATEVSRKRGAEPGLLPRHVSERKRACWGILTSQGSWADRSPLHEAASQGRLLALRTLLAQGYHANIVTIDHVTPLHEACLSGHVACVRALLNAGANVNAATIDGVTPLYNCCTSGSVGCVELLLQSGAHTRAHHTHFPSALHEACKRGNSHCVEALLSHGADPDYEVSHLGSPLYVSCLHRHTACSKVLLHRGADVSVGRGCDSPLHAAVRQDSADQVSLLLDYGANTNFRDGNNQRPVELAPPGGKTHQLLLAFEASPRSLCQLCRLQIRNLIGRSRLNLLPVLPLPGLLTHYLDYRSNEQ</sequence>
<dbReference type="Gene3D" id="1.25.40.20">
    <property type="entry name" value="Ankyrin repeat-containing domain"/>
    <property type="match status" value="1"/>
</dbReference>
<dbReference type="InterPro" id="IPR001496">
    <property type="entry name" value="SOCS_box"/>
</dbReference>
<reference evidence="9" key="3">
    <citation type="submission" date="2025-08" db="UniProtKB">
        <authorList>
            <consortium name="Ensembl"/>
        </authorList>
    </citation>
    <scope>IDENTIFICATION</scope>
</reference>
<evidence type="ECO:0000256" key="2">
    <source>
        <dbReference type="ARBA" id="ARBA00005949"/>
    </source>
</evidence>
<dbReference type="InterPro" id="IPR002110">
    <property type="entry name" value="Ankyrin_rpt"/>
</dbReference>
<comment type="similarity">
    <text evidence="2">Belongs to the ankyrin SOCS box (ASB) family.</text>
</comment>
<feature type="repeat" description="ANK" evidence="6">
    <location>
        <begin position="184"/>
        <end position="216"/>
    </location>
</feature>
<dbReference type="UniPathway" id="UPA00143"/>
<reference evidence="10" key="2">
    <citation type="submission" date="2023-03" db="EMBL/GenBank/DDBJ databases">
        <authorList>
            <consortium name="Wellcome Sanger Institute Data Sharing"/>
        </authorList>
    </citation>
    <scope>NUCLEOTIDE SEQUENCE [LARGE SCALE GENOMIC DNA]</scope>
</reference>
<dbReference type="SUPFAM" id="SSF158235">
    <property type="entry name" value="SOCS box-like"/>
    <property type="match status" value="1"/>
</dbReference>
<name>A0A3P8QJ58_ASTCA</name>
<dbReference type="PANTHER" id="PTHR24136:SF18">
    <property type="entry name" value="ANKYRIN REPEAT AND SOCS BOX PROTEIN 5"/>
    <property type="match status" value="1"/>
</dbReference>
<dbReference type="Bgee" id="ENSACLG00000019741">
    <property type="expression patterns" value="Expressed in liver and 8 other cell types or tissues"/>
</dbReference>
<evidence type="ECO:0000259" key="8">
    <source>
        <dbReference type="PROSITE" id="PS50225"/>
    </source>
</evidence>
<feature type="repeat" description="ANK" evidence="6">
    <location>
        <begin position="151"/>
        <end position="183"/>
    </location>
</feature>
<proteinExistence type="inferred from homology"/>
<dbReference type="OMA" id="CKRGNSH"/>
<dbReference type="InterPro" id="IPR036770">
    <property type="entry name" value="Ankyrin_rpt-contain_sf"/>
</dbReference>
<evidence type="ECO:0000256" key="1">
    <source>
        <dbReference type="ARBA" id="ARBA00004906"/>
    </source>
</evidence>
<dbReference type="Pfam" id="PF12796">
    <property type="entry name" value="Ank_2"/>
    <property type="match status" value="2"/>
</dbReference>
<dbReference type="SMART" id="SM00969">
    <property type="entry name" value="SOCS_box"/>
    <property type="match status" value="1"/>
</dbReference>
<dbReference type="GO" id="GO:0035556">
    <property type="term" value="P:intracellular signal transduction"/>
    <property type="evidence" value="ECO:0007669"/>
    <property type="project" value="InterPro"/>
</dbReference>
<reference evidence="9" key="4">
    <citation type="submission" date="2025-09" db="UniProtKB">
        <authorList>
            <consortium name="Ensembl"/>
        </authorList>
    </citation>
    <scope>IDENTIFICATION</scope>
</reference>
<dbReference type="OrthoDB" id="3246549at2759"/>
<feature type="repeat" description="ANK" evidence="6">
    <location>
        <begin position="85"/>
        <end position="117"/>
    </location>
</feature>
<dbReference type="FunFam" id="1.10.750.20:FF:000001">
    <property type="entry name" value="Ankyrin repeat and SOCS box containing 1"/>
    <property type="match status" value="1"/>
</dbReference>
<feature type="domain" description="SOCS box" evidence="8">
    <location>
        <begin position="301"/>
        <end position="349"/>
    </location>
</feature>
<feature type="region of interest" description="Disordered" evidence="7">
    <location>
        <begin position="1"/>
        <end position="24"/>
    </location>
</feature>
<dbReference type="SUPFAM" id="SSF48403">
    <property type="entry name" value="Ankyrin repeat"/>
    <property type="match status" value="1"/>
</dbReference>
<gene>
    <name evidence="9" type="primary">ASB1</name>
</gene>
<keyword evidence="3" id="KW-0677">Repeat</keyword>
<dbReference type="Proteomes" id="UP000265100">
    <property type="component" value="Chromosome 6"/>
</dbReference>
<organism evidence="9 10">
    <name type="scientific">Astatotilapia calliptera</name>
    <name type="common">Eastern happy</name>
    <name type="synonym">Chromis callipterus</name>
    <dbReference type="NCBI Taxonomy" id="8154"/>
    <lineage>
        <taxon>Eukaryota</taxon>
        <taxon>Metazoa</taxon>
        <taxon>Chordata</taxon>
        <taxon>Craniata</taxon>
        <taxon>Vertebrata</taxon>
        <taxon>Euteleostomi</taxon>
        <taxon>Actinopterygii</taxon>
        <taxon>Neopterygii</taxon>
        <taxon>Teleostei</taxon>
        <taxon>Neoteleostei</taxon>
        <taxon>Acanthomorphata</taxon>
        <taxon>Ovalentaria</taxon>
        <taxon>Cichlomorphae</taxon>
        <taxon>Cichliformes</taxon>
        <taxon>Cichlidae</taxon>
        <taxon>African cichlids</taxon>
        <taxon>Pseudocrenilabrinae</taxon>
        <taxon>Haplochromini</taxon>
        <taxon>Astatotilapia</taxon>
    </lineage>
</organism>
<feature type="repeat" description="ANK" evidence="6">
    <location>
        <begin position="118"/>
        <end position="150"/>
    </location>
</feature>
<dbReference type="InterPro" id="IPR051573">
    <property type="entry name" value="Ankyrin-SOCS_box_domain"/>
</dbReference>
<dbReference type="GO" id="GO:0045732">
    <property type="term" value="P:positive regulation of protein catabolic process"/>
    <property type="evidence" value="ECO:0007669"/>
    <property type="project" value="TreeGrafter"/>
</dbReference>
<dbReference type="PROSITE" id="PS50297">
    <property type="entry name" value="ANK_REP_REGION"/>
    <property type="match status" value="4"/>
</dbReference>
<evidence type="ECO:0000256" key="6">
    <source>
        <dbReference type="PROSITE-ProRule" id="PRU00023"/>
    </source>
</evidence>
<comment type="pathway">
    <text evidence="1">Protein modification; protein ubiquitination.</text>
</comment>
<dbReference type="PANTHER" id="PTHR24136">
    <property type="entry name" value="SOWAH (DROSOPHILA) HOMOLOG"/>
    <property type="match status" value="1"/>
</dbReference>
<dbReference type="PROSITE" id="PS50225">
    <property type="entry name" value="SOCS"/>
    <property type="match status" value="1"/>
</dbReference>
<dbReference type="GeneTree" id="ENSGT00940000165522"/>
<evidence type="ECO:0000256" key="4">
    <source>
        <dbReference type="ARBA" id="ARBA00022786"/>
    </source>
</evidence>
<dbReference type="FunFam" id="1.25.40.20:FF:000016">
    <property type="entry name" value="Ankyrin repeat and SOCS box containing 5"/>
    <property type="match status" value="1"/>
</dbReference>
<evidence type="ECO:0000256" key="3">
    <source>
        <dbReference type="ARBA" id="ARBA00022737"/>
    </source>
</evidence>
<accession>A0A3P8QJ58</accession>
<evidence type="ECO:0000256" key="5">
    <source>
        <dbReference type="ARBA" id="ARBA00023043"/>
    </source>
</evidence>
<dbReference type="STRING" id="8154.ENSACLP00000029097"/>
<feature type="repeat" description="ANK" evidence="6">
    <location>
        <begin position="249"/>
        <end position="281"/>
    </location>
</feature>